<evidence type="ECO:0000313" key="1">
    <source>
        <dbReference type="EMBL" id="OFE13087.1"/>
    </source>
</evidence>
<accession>A0A1E8CLF0</accession>
<dbReference type="AlphaFoldDB" id="A0A1E8CLF0"/>
<reference evidence="2" key="1">
    <citation type="submission" date="2016-07" db="EMBL/GenBank/DDBJ databases">
        <authorList>
            <person name="Florea S."/>
            <person name="Webb J.S."/>
            <person name="Jaromczyk J."/>
            <person name="Schardl C.L."/>
        </authorList>
    </citation>
    <scope>NUCLEOTIDE SEQUENCE [LARGE SCALE GENOMIC DNA]</scope>
    <source>
        <strain evidence="2">KCTC 42131</strain>
    </source>
</reference>
<dbReference type="InterPro" id="IPR012347">
    <property type="entry name" value="Ferritin-like"/>
</dbReference>
<evidence type="ECO:0008006" key="3">
    <source>
        <dbReference type="Google" id="ProtNLM"/>
    </source>
</evidence>
<dbReference type="SUPFAM" id="SSF47240">
    <property type="entry name" value="Ferritin-like"/>
    <property type="match status" value="1"/>
</dbReference>
<dbReference type="InterPro" id="IPR009078">
    <property type="entry name" value="Ferritin-like_SF"/>
</dbReference>
<name>A0A1E8CLF0_9GAMM</name>
<evidence type="ECO:0000313" key="2">
    <source>
        <dbReference type="Proteomes" id="UP000175669"/>
    </source>
</evidence>
<comment type="caution">
    <text evidence="1">The sequence shown here is derived from an EMBL/GenBank/DDBJ whole genome shotgun (WGS) entry which is preliminary data.</text>
</comment>
<gene>
    <name evidence="1" type="ORF">PHACT_08010</name>
</gene>
<keyword evidence="2" id="KW-1185">Reference proteome</keyword>
<dbReference type="EMBL" id="MASR01000001">
    <property type="protein sequence ID" value="OFE13087.1"/>
    <property type="molecule type" value="Genomic_DNA"/>
</dbReference>
<protein>
    <recommendedName>
        <fullName evidence="3">DUF2383 domain-containing protein</fullName>
    </recommendedName>
</protein>
<dbReference type="Proteomes" id="UP000175669">
    <property type="component" value="Unassembled WGS sequence"/>
</dbReference>
<sequence length="128" mass="14505">MLLESIDHYRDSAEFVDDQHAAQLFTRIADQREPLAEQLARAIRETGDLPSAPDADVETGEQLLHRLHAWFTADQARDVLEQRLQAESTLAETLAENRHETPDSTYQALHQRFVSLVENATQALKEGL</sequence>
<dbReference type="Gene3D" id="1.20.1260.10">
    <property type="match status" value="1"/>
</dbReference>
<proteinExistence type="predicted"/>
<organism evidence="1 2">
    <name type="scientific">Pseudohongiella acticola</name>
    <dbReference type="NCBI Taxonomy" id="1524254"/>
    <lineage>
        <taxon>Bacteria</taxon>
        <taxon>Pseudomonadati</taxon>
        <taxon>Pseudomonadota</taxon>
        <taxon>Gammaproteobacteria</taxon>
        <taxon>Pseudomonadales</taxon>
        <taxon>Pseudohongiellaceae</taxon>
        <taxon>Pseudohongiella</taxon>
    </lineage>
</organism>